<name>A0ABW1NEC6_9ACTN</name>
<keyword evidence="1" id="KW-0472">Membrane</keyword>
<accession>A0ABW1NEC6</accession>
<evidence type="ECO:0000313" key="3">
    <source>
        <dbReference type="Proteomes" id="UP001596137"/>
    </source>
</evidence>
<proteinExistence type="predicted"/>
<dbReference type="Proteomes" id="UP001596137">
    <property type="component" value="Unassembled WGS sequence"/>
</dbReference>
<keyword evidence="3" id="KW-1185">Reference proteome</keyword>
<reference evidence="3" key="1">
    <citation type="journal article" date="2019" name="Int. J. Syst. Evol. Microbiol.">
        <title>The Global Catalogue of Microorganisms (GCM) 10K type strain sequencing project: providing services to taxonomists for standard genome sequencing and annotation.</title>
        <authorList>
            <consortium name="The Broad Institute Genomics Platform"/>
            <consortium name="The Broad Institute Genome Sequencing Center for Infectious Disease"/>
            <person name="Wu L."/>
            <person name="Ma J."/>
        </authorList>
    </citation>
    <scope>NUCLEOTIDE SEQUENCE [LARGE SCALE GENOMIC DNA]</scope>
    <source>
        <strain evidence="3">JCM 30346</strain>
    </source>
</reference>
<dbReference type="RefSeq" id="WP_380749924.1">
    <property type="nucleotide sequence ID" value="NZ_JBHSRF010000010.1"/>
</dbReference>
<gene>
    <name evidence="2" type="ORF">ACFP1K_10665</name>
</gene>
<evidence type="ECO:0000256" key="1">
    <source>
        <dbReference type="SAM" id="Phobius"/>
    </source>
</evidence>
<organism evidence="2 3">
    <name type="scientific">Sphaerisporangium aureirubrum</name>
    <dbReference type="NCBI Taxonomy" id="1544736"/>
    <lineage>
        <taxon>Bacteria</taxon>
        <taxon>Bacillati</taxon>
        <taxon>Actinomycetota</taxon>
        <taxon>Actinomycetes</taxon>
        <taxon>Streptosporangiales</taxon>
        <taxon>Streptosporangiaceae</taxon>
        <taxon>Sphaerisporangium</taxon>
    </lineage>
</organism>
<dbReference type="EMBL" id="JBHSRF010000010">
    <property type="protein sequence ID" value="MFC6081625.1"/>
    <property type="molecule type" value="Genomic_DNA"/>
</dbReference>
<keyword evidence="1" id="KW-0812">Transmembrane</keyword>
<protein>
    <submittedName>
        <fullName evidence="2">Uncharacterized protein</fullName>
    </submittedName>
</protein>
<sequence length="50" mass="4825">MVKALATRMLTAMAAGGAGRAWGVIVLTVVLGAAAVVTGTGGVPTGISWI</sequence>
<comment type="caution">
    <text evidence="2">The sequence shown here is derived from an EMBL/GenBank/DDBJ whole genome shotgun (WGS) entry which is preliminary data.</text>
</comment>
<evidence type="ECO:0000313" key="2">
    <source>
        <dbReference type="EMBL" id="MFC6081625.1"/>
    </source>
</evidence>
<keyword evidence="1" id="KW-1133">Transmembrane helix</keyword>
<feature type="transmembrane region" description="Helical" evidence="1">
    <location>
        <begin position="21"/>
        <end position="43"/>
    </location>
</feature>